<dbReference type="InterPro" id="IPR027417">
    <property type="entry name" value="P-loop_NTPase"/>
</dbReference>
<dbReference type="EMBL" id="AVQL01000439">
    <property type="protein sequence ID" value="KEQ00991.1"/>
    <property type="molecule type" value="Genomic_DNA"/>
</dbReference>
<evidence type="ECO:0000256" key="4">
    <source>
        <dbReference type="RuleBase" id="RU369062"/>
    </source>
</evidence>
<name>A0A074V739_9NEIS</name>
<accession>A0A074V739</accession>
<protein>
    <recommendedName>
        <fullName evidence="4">ADP/GDP-polyphosphate phosphotransferase</fullName>
        <ecNumber evidence="4">2.7.4.-</ecNumber>
    </recommendedName>
    <alternativeName>
        <fullName evidence="4">Polyphosphate kinase PPK2</fullName>
    </alternativeName>
</protein>
<keyword evidence="3 4" id="KW-0418">Kinase</keyword>
<comment type="similarity">
    <text evidence="1 4">Belongs to the polyphosphate kinase 2 (PPK2) family. Class I subfamily.</text>
</comment>
<dbReference type="InterPro" id="IPR022486">
    <property type="entry name" value="PPK2_PA0141"/>
</dbReference>
<dbReference type="PANTHER" id="PTHR34383">
    <property type="entry name" value="POLYPHOSPHATE:AMP PHOSPHOTRANSFERASE-RELATED"/>
    <property type="match status" value="1"/>
</dbReference>
<evidence type="ECO:0000313" key="8">
    <source>
        <dbReference type="Proteomes" id="UP000027644"/>
    </source>
</evidence>
<evidence type="ECO:0000256" key="3">
    <source>
        <dbReference type="ARBA" id="ARBA00022777"/>
    </source>
</evidence>
<dbReference type="InterPro" id="IPR022488">
    <property type="entry name" value="PPK2-related"/>
</dbReference>
<dbReference type="EC" id="2.7.4.-" evidence="4"/>
<sequence>MTANQQQSETKIPDTEQRESQNNTCPNKSTKHNQDKNTKHKKLSQKKYYKELEKLQGEMVALQEWVKASGQKVCIIFEGRDGAGKGGAIKAVTERVSPRIFQTIALPAPSERQKSQMYMQRYIPHLPAAGEVVIFDRSWYNRAGVERVMGFCTEEESKEFLEVIPFMEKAIVNSGIILLKYWLEVSMEEQHRRMLGRINDPRKIWKLSPMDIKSYSRWYDYSRARDEMIMATDTSWAPWYVVDSNDKKKARLNIIKHILSEIPYKKTPRKKVELPKRQDKGDYQEPNYPYRYIPEEY</sequence>
<comment type="caution">
    <text evidence="7">The sequence shown here is derived from an EMBL/GenBank/DDBJ whole genome shotgun (WGS) entry which is preliminary data.</text>
</comment>
<organism evidence="7 8">
    <name type="scientific">Snodgrassella alvi SCGC AB-598-J21</name>
    <dbReference type="NCBI Taxonomy" id="1385367"/>
    <lineage>
        <taxon>Bacteria</taxon>
        <taxon>Pseudomonadati</taxon>
        <taxon>Pseudomonadota</taxon>
        <taxon>Betaproteobacteria</taxon>
        <taxon>Neisseriales</taxon>
        <taxon>Neisseriaceae</taxon>
        <taxon>Snodgrassella</taxon>
    </lineage>
</organism>
<reference evidence="7 8" key="1">
    <citation type="journal article" date="2014" name="PLoS Genet.">
        <title>Hidden diversity in honey bee gut symbionts detected by single-cell genomics.</title>
        <authorList>
            <person name="Engel P."/>
            <person name="Stepanauskas R."/>
            <person name="Moran N."/>
        </authorList>
    </citation>
    <scope>NUCLEOTIDE SEQUENCE [LARGE SCALE GENOMIC DNA]</scope>
    <source>
        <strain evidence="7 8">SCGC AB-598-J21</strain>
    </source>
</reference>
<evidence type="ECO:0000313" key="7">
    <source>
        <dbReference type="EMBL" id="KEQ00991.1"/>
    </source>
</evidence>
<comment type="subunit">
    <text evidence="4">Homotetramer.</text>
</comment>
<evidence type="ECO:0000256" key="2">
    <source>
        <dbReference type="ARBA" id="ARBA00022679"/>
    </source>
</evidence>
<feature type="compositionally biased region" description="Polar residues" evidence="5">
    <location>
        <begin position="1"/>
        <end position="10"/>
    </location>
</feature>
<dbReference type="PANTHER" id="PTHR34383:SF1">
    <property type="entry name" value="ADP-POLYPHOSPHATE PHOSPHOTRANSFERASE"/>
    <property type="match status" value="1"/>
</dbReference>
<dbReference type="Gene3D" id="3.40.50.300">
    <property type="entry name" value="P-loop containing nucleotide triphosphate hydrolases"/>
    <property type="match status" value="1"/>
</dbReference>
<feature type="domain" description="Polyphosphate kinase-2-related" evidence="6">
    <location>
        <begin position="43"/>
        <end position="268"/>
    </location>
</feature>
<feature type="region of interest" description="Disordered" evidence="5">
    <location>
        <begin position="1"/>
        <end position="44"/>
    </location>
</feature>
<proteinExistence type="inferred from homology"/>
<feature type="compositionally biased region" description="Basic and acidic residues" evidence="5">
    <location>
        <begin position="270"/>
        <end position="283"/>
    </location>
</feature>
<evidence type="ECO:0000256" key="5">
    <source>
        <dbReference type="SAM" id="MobiDB-lite"/>
    </source>
</evidence>
<dbReference type="GO" id="GO:0006793">
    <property type="term" value="P:phosphorus metabolic process"/>
    <property type="evidence" value="ECO:0007669"/>
    <property type="project" value="InterPro"/>
</dbReference>
<dbReference type="SUPFAM" id="SSF52540">
    <property type="entry name" value="P-loop containing nucleoside triphosphate hydrolases"/>
    <property type="match status" value="1"/>
</dbReference>
<dbReference type="Proteomes" id="UP000027644">
    <property type="component" value="Unassembled WGS sequence"/>
</dbReference>
<evidence type="ECO:0000256" key="1">
    <source>
        <dbReference type="ARBA" id="ARBA00009924"/>
    </source>
</evidence>
<dbReference type="InterPro" id="IPR016898">
    <property type="entry name" value="Polyphosphate_phosphotransfera"/>
</dbReference>
<keyword evidence="2 4" id="KW-0808">Transferase</keyword>
<dbReference type="Pfam" id="PF03976">
    <property type="entry name" value="PPK2"/>
    <property type="match status" value="1"/>
</dbReference>
<evidence type="ECO:0000259" key="6">
    <source>
        <dbReference type="Pfam" id="PF03976"/>
    </source>
</evidence>
<dbReference type="PIRSF" id="PIRSF028756">
    <property type="entry name" value="PPK2_prd"/>
    <property type="match status" value="1"/>
</dbReference>
<gene>
    <name evidence="7" type="ORF">SASC598J21_012080</name>
</gene>
<feature type="region of interest" description="Disordered" evidence="5">
    <location>
        <begin position="268"/>
        <end position="288"/>
    </location>
</feature>
<dbReference type="NCBIfam" id="TIGR03707">
    <property type="entry name" value="PPK2_P_aer"/>
    <property type="match status" value="1"/>
</dbReference>
<dbReference type="GO" id="GO:0008976">
    <property type="term" value="F:polyphosphate kinase activity"/>
    <property type="evidence" value="ECO:0007669"/>
    <property type="project" value="UniProtKB-UniRule"/>
</dbReference>
<comment type="function">
    <text evidence="4">Uses inorganic polyphosphate (polyP) as a donor to convert GDP to GTP or ADP to ATP.</text>
</comment>
<dbReference type="AlphaFoldDB" id="A0A074V739"/>